<dbReference type="AlphaFoldDB" id="D3PBY4"/>
<reference evidence="2 3" key="1">
    <citation type="journal article" date="2010" name="DNA Res.">
        <title>Bacterial lifestyle in a deep-sea hydrothermal vent chimney revealed by the genome sequence of the thermophilic bacterium Deferribacter desulfuricans SSM1.</title>
        <authorList>
            <person name="Takaki Y."/>
            <person name="Shimamura S."/>
            <person name="Nakagawa S."/>
            <person name="Fukuhara Y."/>
            <person name="Horikawa H."/>
            <person name="Ankai A."/>
            <person name="Harada T."/>
            <person name="Hosoyama A."/>
            <person name="Oguchi A."/>
            <person name="Fukui S."/>
            <person name="Fujita N."/>
            <person name="Takami H."/>
            <person name="Takai K."/>
        </authorList>
    </citation>
    <scope>NUCLEOTIDE SEQUENCE [LARGE SCALE GENOMIC DNA]</scope>
    <source>
        <strain evidence="3">DSM 14783 / JCM 11476 / NBRC 101012 / SSM1</strain>
    </source>
</reference>
<dbReference type="eggNOG" id="COG2804">
    <property type="taxonomic scope" value="Bacteria"/>
</dbReference>
<dbReference type="SUPFAM" id="SSF160246">
    <property type="entry name" value="EspE N-terminal domain-like"/>
    <property type="match status" value="1"/>
</dbReference>
<dbReference type="Pfam" id="PF05157">
    <property type="entry name" value="MshEN"/>
    <property type="match status" value="1"/>
</dbReference>
<gene>
    <name evidence="2" type="ordered locus">DEFDS_0626</name>
</gene>
<accession>D3PBY4</accession>
<dbReference type="STRING" id="639282.DEFDS_0626"/>
<dbReference type="KEGG" id="ddf:DEFDS_0626"/>
<dbReference type="PANTHER" id="PTHR30258:SF2">
    <property type="entry name" value="COMG OPERON PROTEIN 1"/>
    <property type="match status" value="1"/>
</dbReference>
<sequence>MSRKNIGELLLEYKMITEKDLQEGLEYQKKRGLRLGEALIELGKISNDDIEYVLSKQLDIPFVILNEKDLDINYIKSFPSHLLKKYNFLPLYETESEIKIVTDDPFREDLIKDLTKLTGKKVSLSVTSGKKIEKFLNEIFNYSMDLLTYISDLFEKLDNSFFYRVDFIKNSNLLITNIYGCGILKKYSEIEYNSDFFNELTKVLSKLDFDFFYLKTTEKEDLFISIYPVKKSSFYKNFKNNVFVTSKFGLVFQTNSFSFKTNVYSENSDILHTNTVIPGYTHYIFEQTDYLNNINIITTPDFLPESKNFYFEGYIPIECECKGTGCNLCNNLGYLSKELIKETNKNELKKIMEETYGKD</sequence>
<feature type="domain" description="Type II secretion system protein GspE N-terminal" evidence="1">
    <location>
        <begin position="58"/>
        <end position="141"/>
    </location>
</feature>
<organism evidence="2 3">
    <name type="scientific">Deferribacter desulfuricans (strain DSM 14783 / JCM 11476 / NBRC 101012 / SSM1)</name>
    <dbReference type="NCBI Taxonomy" id="639282"/>
    <lineage>
        <taxon>Bacteria</taxon>
        <taxon>Pseudomonadati</taxon>
        <taxon>Deferribacterota</taxon>
        <taxon>Deferribacteres</taxon>
        <taxon>Deferribacterales</taxon>
        <taxon>Deferribacteraceae</taxon>
        <taxon>Deferribacter</taxon>
    </lineage>
</organism>
<dbReference type="EMBL" id="AP011529">
    <property type="protein sequence ID" value="BAI80107.1"/>
    <property type="molecule type" value="Genomic_DNA"/>
</dbReference>
<dbReference type="RefSeq" id="WP_013007355.1">
    <property type="nucleotide sequence ID" value="NC_013939.1"/>
</dbReference>
<evidence type="ECO:0000313" key="2">
    <source>
        <dbReference type="EMBL" id="BAI80107.1"/>
    </source>
</evidence>
<keyword evidence="3" id="KW-1185">Reference proteome</keyword>
<dbReference type="GO" id="GO:0005886">
    <property type="term" value="C:plasma membrane"/>
    <property type="evidence" value="ECO:0007669"/>
    <property type="project" value="TreeGrafter"/>
</dbReference>
<dbReference type="HOGENOM" id="CLU_771018_0_0_0"/>
<evidence type="ECO:0000313" key="3">
    <source>
        <dbReference type="Proteomes" id="UP000001520"/>
    </source>
</evidence>
<protein>
    <recommendedName>
        <fullName evidence="1">Type II secretion system protein GspE N-terminal domain-containing protein</fullName>
    </recommendedName>
</protein>
<dbReference type="InterPro" id="IPR037257">
    <property type="entry name" value="T2SS_E_N_sf"/>
</dbReference>
<name>D3PBY4_DEFDS</name>
<dbReference type="Gene3D" id="3.30.300.160">
    <property type="entry name" value="Type II secretion system, protein E, N-terminal domain"/>
    <property type="match status" value="1"/>
</dbReference>
<evidence type="ECO:0000259" key="1">
    <source>
        <dbReference type="Pfam" id="PF05157"/>
    </source>
</evidence>
<dbReference type="InterPro" id="IPR007831">
    <property type="entry name" value="T2SS_GspE_N"/>
</dbReference>
<dbReference type="GO" id="GO:0016887">
    <property type="term" value="F:ATP hydrolysis activity"/>
    <property type="evidence" value="ECO:0007669"/>
    <property type="project" value="TreeGrafter"/>
</dbReference>
<dbReference type="Proteomes" id="UP000001520">
    <property type="component" value="Chromosome"/>
</dbReference>
<proteinExistence type="predicted"/>
<dbReference type="PANTHER" id="PTHR30258">
    <property type="entry name" value="TYPE II SECRETION SYSTEM PROTEIN GSPE-RELATED"/>
    <property type="match status" value="1"/>
</dbReference>